<dbReference type="EMBL" id="FRDI01000003">
    <property type="protein sequence ID" value="SHN56007.1"/>
    <property type="molecule type" value="Genomic_DNA"/>
</dbReference>
<gene>
    <name evidence="2" type="ORF">SAMN02745728_00741</name>
</gene>
<keyword evidence="1" id="KW-0175">Coiled coil</keyword>
<protein>
    <submittedName>
        <fullName evidence="2">Uncharacterized protein</fullName>
    </submittedName>
</protein>
<dbReference type="STRING" id="1121455.SAMN02745728_00741"/>
<feature type="coiled-coil region" evidence="1">
    <location>
        <begin position="6"/>
        <end position="37"/>
    </location>
</feature>
<dbReference type="Proteomes" id="UP000186469">
    <property type="component" value="Unassembled WGS sequence"/>
</dbReference>
<dbReference type="AlphaFoldDB" id="A0A1M7SBU7"/>
<name>A0A1M7SBU7_9BACT</name>
<accession>A0A1M7SBU7</accession>
<keyword evidence="3" id="KW-1185">Reference proteome</keyword>
<reference evidence="2 3" key="1">
    <citation type="submission" date="2016-12" db="EMBL/GenBank/DDBJ databases">
        <authorList>
            <person name="Song W.-J."/>
            <person name="Kurnit D.M."/>
        </authorList>
    </citation>
    <scope>NUCLEOTIDE SEQUENCE [LARGE SCALE GENOMIC DNA]</scope>
    <source>
        <strain evidence="2 3">DSM 11393</strain>
    </source>
</reference>
<evidence type="ECO:0000313" key="2">
    <source>
        <dbReference type="EMBL" id="SHN56007.1"/>
    </source>
</evidence>
<evidence type="ECO:0000313" key="3">
    <source>
        <dbReference type="Proteomes" id="UP000186469"/>
    </source>
</evidence>
<proteinExistence type="predicted"/>
<sequence length="79" mass="9378">MSEISIKEQQALLVQEKERIETEQKNITEKIKELMLAEKPQQGIFFAQEIHNLKQKQNRLTVELLFCLNKIKKLSYVSF</sequence>
<organism evidence="2 3">
    <name type="scientific">Desulfovibrio litoralis DSM 11393</name>
    <dbReference type="NCBI Taxonomy" id="1121455"/>
    <lineage>
        <taxon>Bacteria</taxon>
        <taxon>Pseudomonadati</taxon>
        <taxon>Thermodesulfobacteriota</taxon>
        <taxon>Desulfovibrionia</taxon>
        <taxon>Desulfovibrionales</taxon>
        <taxon>Desulfovibrionaceae</taxon>
        <taxon>Desulfovibrio</taxon>
    </lineage>
</organism>
<dbReference type="OrthoDB" id="5459991at2"/>
<evidence type="ECO:0000256" key="1">
    <source>
        <dbReference type="SAM" id="Coils"/>
    </source>
</evidence>
<dbReference type="RefSeq" id="WP_072696432.1">
    <property type="nucleotide sequence ID" value="NZ_FRDI01000003.1"/>
</dbReference>